<dbReference type="EMBL" id="CATNWA010002959">
    <property type="protein sequence ID" value="CAI9544189.1"/>
    <property type="molecule type" value="Genomic_DNA"/>
</dbReference>
<keyword evidence="2" id="KW-1185">Reference proteome</keyword>
<protein>
    <submittedName>
        <fullName evidence="1">Uncharacterized protein</fullName>
    </submittedName>
</protein>
<evidence type="ECO:0000313" key="1">
    <source>
        <dbReference type="EMBL" id="CAI9544189.1"/>
    </source>
</evidence>
<sequence>MTIQGVTEDEEGKYYCQQYIELPLTQ</sequence>
<proteinExistence type="predicted"/>
<reference evidence="1" key="1">
    <citation type="submission" date="2023-05" db="EMBL/GenBank/DDBJ databases">
        <authorList>
            <person name="Stuckert A."/>
        </authorList>
    </citation>
    <scope>NUCLEOTIDE SEQUENCE</scope>
</reference>
<organism evidence="1 2">
    <name type="scientific">Staurois parvus</name>
    <dbReference type="NCBI Taxonomy" id="386267"/>
    <lineage>
        <taxon>Eukaryota</taxon>
        <taxon>Metazoa</taxon>
        <taxon>Chordata</taxon>
        <taxon>Craniata</taxon>
        <taxon>Vertebrata</taxon>
        <taxon>Euteleostomi</taxon>
        <taxon>Amphibia</taxon>
        <taxon>Batrachia</taxon>
        <taxon>Anura</taxon>
        <taxon>Neobatrachia</taxon>
        <taxon>Ranoidea</taxon>
        <taxon>Ranidae</taxon>
        <taxon>Staurois</taxon>
    </lineage>
</organism>
<gene>
    <name evidence="1" type="ORF">SPARVUS_LOCUS2431637</name>
</gene>
<dbReference type="Proteomes" id="UP001162483">
    <property type="component" value="Unassembled WGS sequence"/>
</dbReference>
<comment type="caution">
    <text evidence="1">The sequence shown here is derived from an EMBL/GenBank/DDBJ whole genome shotgun (WGS) entry which is preliminary data.</text>
</comment>
<accession>A0ABN9B9B8</accession>
<name>A0ABN9B9B8_9NEOB</name>
<evidence type="ECO:0000313" key="2">
    <source>
        <dbReference type="Proteomes" id="UP001162483"/>
    </source>
</evidence>